<dbReference type="Proteomes" id="UP000033423">
    <property type="component" value="Unassembled WGS sequence"/>
</dbReference>
<evidence type="ECO:0000259" key="1">
    <source>
        <dbReference type="Pfam" id="PF13672"/>
    </source>
</evidence>
<dbReference type="InterPro" id="IPR036457">
    <property type="entry name" value="PPM-type-like_dom_sf"/>
</dbReference>
<keyword evidence="2" id="KW-0378">Hydrolase</keyword>
<dbReference type="Gene3D" id="3.60.40.10">
    <property type="entry name" value="PPM-type phosphatase domain"/>
    <property type="match status" value="1"/>
</dbReference>
<dbReference type="GO" id="GO:0004741">
    <property type="term" value="F:[pyruvate dehydrogenase (acetyl-transferring)]-phosphatase activity"/>
    <property type="evidence" value="ECO:0007669"/>
    <property type="project" value="UniProtKB-EC"/>
</dbReference>
<protein>
    <submittedName>
        <fullName evidence="2">Protein phosphatase 2C-like domain protein</fullName>
        <ecNumber evidence="2">3.1.3.43</ecNumber>
    </submittedName>
</protein>
<dbReference type="AlphaFoldDB" id="A0A0F3GL05"/>
<evidence type="ECO:0000313" key="2">
    <source>
        <dbReference type="EMBL" id="KJU82512.1"/>
    </source>
</evidence>
<evidence type="ECO:0000313" key="3">
    <source>
        <dbReference type="Proteomes" id="UP000033423"/>
    </source>
</evidence>
<dbReference type="Pfam" id="PF13672">
    <property type="entry name" value="PP2C_2"/>
    <property type="match status" value="1"/>
</dbReference>
<keyword evidence="3" id="KW-1185">Reference proteome</keyword>
<dbReference type="SUPFAM" id="SSF81606">
    <property type="entry name" value="PP2C-like"/>
    <property type="match status" value="1"/>
</dbReference>
<comment type="caution">
    <text evidence="2">The sequence shown here is derived from an EMBL/GenBank/DDBJ whole genome shotgun (WGS) entry which is preliminary data.</text>
</comment>
<proteinExistence type="predicted"/>
<dbReference type="InterPro" id="IPR001932">
    <property type="entry name" value="PPM-type_phosphatase-like_dom"/>
</dbReference>
<accession>A0A0F3GL05</accession>
<dbReference type="EMBL" id="LACI01002289">
    <property type="protein sequence ID" value="KJU82512.1"/>
    <property type="molecule type" value="Genomic_DNA"/>
</dbReference>
<sequence>MTKPPYIFGCSVIGPLHVQLGIPCQDACAYEVFKDVALIAVADGLGSALRSDIGSRQAVDAAIEAAKQHLAANDNGTHNLDELVRKMISSARQEIEDTADRDGCELRDLATTLIAVAFAGGSVSIAHIGDGAVVAKTDKGLILASAPEESEYANEVVPLTSSKWNEHTRTGNIDNASFIALFTDGCQRAALKKSSSGYEPFDGFFDSVFSYAGEIEDCKSAEEEIKALLSSRKVNEHSDDDKTLVIAILDNSTQ</sequence>
<organism evidence="2 3">
    <name type="scientific">Candidatus Magnetobacterium bavaricum</name>
    <dbReference type="NCBI Taxonomy" id="29290"/>
    <lineage>
        <taxon>Bacteria</taxon>
        <taxon>Pseudomonadati</taxon>
        <taxon>Nitrospirota</taxon>
        <taxon>Thermodesulfovibrionia</taxon>
        <taxon>Thermodesulfovibrionales</taxon>
        <taxon>Candidatus Magnetobacteriaceae</taxon>
        <taxon>Candidatus Magnetobacterium</taxon>
    </lineage>
</organism>
<reference evidence="2 3" key="1">
    <citation type="submission" date="2015-02" db="EMBL/GenBank/DDBJ databases">
        <title>Single-cell genomics of uncultivated deep-branching MTB reveals a conserved set of magnetosome genes.</title>
        <authorList>
            <person name="Kolinko S."/>
            <person name="Richter M."/>
            <person name="Glockner F.O."/>
            <person name="Brachmann A."/>
            <person name="Schuler D."/>
        </authorList>
    </citation>
    <scope>NUCLEOTIDE SEQUENCE [LARGE SCALE GENOMIC DNA]</scope>
    <source>
        <strain evidence="2">TM-1</strain>
    </source>
</reference>
<feature type="domain" description="PPM-type phosphatase" evidence="1">
    <location>
        <begin position="13"/>
        <end position="229"/>
    </location>
</feature>
<name>A0A0F3GL05_9BACT</name>
<gene>
    <name evidence="2" type="ORF">MBAV_005297</name>
</gene>
<dbReference type="EC" id="3.1.3.43" evidence="2"/>